<protein>
    <submittedName>
        <fullName evidence="9">Anaerobic dimethyl sulfoxide reductase, B subunit</fullName>
    </submittedName>
</protein>
<dbReference type="Gene3D" id="3.30.70.20">
    <property type="match status" value="2"/>
</dbReference>
<keyword evidence="10" id="KW-1185">Reference proteome</keyword>
<evidence type="ECO:0000256" key="2">
    <source>
        <dbReference type="ARBA" id="ARBA00022485"/>
    </source>
</evidence>
<reference evidence="9 10" key="2">
    <citation type="journal article" date="2011" name="ISME J.">
        <title>RNA-seq reveals cooperative metabolic interactions between two termite-gut spirochete species in co-culture.</title>
        <authorList>
            <person name="Rosenthal A.Z."/>
            <person name="Matson E.G."/>
            <person name="Eldar A."/>
            <person name="Leadbetter J.R."/>
        </authorList>
    </citation>
    <scope>NUCLEOTIDE SEQUENCE [LARGE SCALE GENOMIC DNA]</scope>
    <source>
        <strain evidence="10">ATCC BAA-888 / DSM 13862 / ZAS-9</strain>
    </source>
</reference>
<dbReference type="InterPro" id="IPR017900">
    <property type="entry name" value="4Fe4S_Fe_S_CS"/>
</dbReference>
<feature type="domain" description="4Fe-4S ferredoxin-type" evidence="8">
    <location>
        <begin position="6"/>
        <end position="34"/>
    </location>
</feature>
<evidence type="ECO:0000256" key="7">
    <source>
        <dbReference type="ARBA" id="ARBA00023014"/>
    </source>
</evidence>
<dbReference type="SUPFAM" id="SSF54862">
    <property type="entry name" value="4Fe-4S ferredoxins"/>
    <property type="match status" value="1"/>
</dbReference>
<dbReference type="PROSITE" id="PS51379">
    <property type="entry name" value="4FE4S_FER_2"/>
    <property type="match status" value="2"/>
</dbReference>
<proteinExistence type="predicted"/>
<dbReference type="InterPro" id="IPR017896">
    <property type="entry name" value="4Fe4S_Fe-S-bd"/>
</dbReference>
<dbReference type="Pfam" id="PF13247">
    <property type="entry name" value="Fer4_11"/>
    <property type="match status" value="1"/>
</dbReference>
<keyword evidence="2" id="KW-0004">4Fe-4S</keyword>
<evidence type="ECO:0000256" key="6">
    <source>
        <dbReference type="ARBA" id="ARBA00023004"/>
    </source>
</evidence>
<sequence length="155" mass="17332">MLNTMKRIFIDREKCDGCKNCTVACMQAHRATPGTVYDLDLLDRKNEARHTIVSDGKGRYTPVFCRHCAVPDCVGACMSGALKKEPDTGHVQYDEKRCGTCFMCVMSCPYGNVKPDKATRSKILKCDFCKDDPEGPNCVRACPKKAIWVEEVEVL</sequence>
<dbReference type="Proteomes" id="UP000009222">
    <property type="component" value="Chromosome"/>
</dbReference>
<dbReference type="PROSITE" id="PS00198">
    <property type="entry name" value="4FE4S_FER_1"/>
    <property type="match status" value="1"/>
</dbReference>
<dbReference type="CDD" id="cd10563">
    <property type="entry name" value="CooF_like"/>
    <property type="match status" value="1"/>
</dbReference>
<dbReference type="PANTHER" id="PTHR43177:SF5">
    <property type="entry name" value="ANAEROBIC DIMETHYL SULFOXIDE REDUCTASE CHAIN B-RELATED"/>
    <property type="match status" value="1"/>
</dbReference>
<keyword evidence="4" id="KW-0677">Repeat</keyword>
<dbReference type="GO" id="GO:0051539">
    <property type="term" value="F:4 iron, 4 sulfur cluster binding"/>
    <property type="evidence" value="ECO:0007669"/>
    <property type="project" value="UniProtKB-KW"/>
</dbReference>
<keyword evidence="3" id="KW-0479">Metal-binding</keyword>
<dbReference type="EMBL" id="CP001841">
    <property type="protein sequence ID" value="AEF82437.1"/>
    <property type="molecule type" value="Genomic_DNA"/>
</dbReference>
<evidence type="ECO:0000256" key="3">
    <source>
        <dbReference type="ARBA" id="ARBA00022723"/>
    </source>
</evidence>
<dbReference type="AlphaFoldDB" id="F5YE20"/>
<keyword evidence="7" id="KW-0411">Iron-sulfur</keyword>
<accession>F5YE20</accession>
<dbReference type="KEGG" id="taz:TREAZ_1534"/>
<dbReference type="HOGENOM" id="CLU_043374_3_1_12"/>
<evidence type="ECO:0000313" key="10">
    <source>
        <dbReference type="Proteomes" id="UP000009222"/>
    </source>
</evidence>
<keyword evidence="1" id="KW-0813">Transport</keyword>
<name>F5YE20_LEAAZ</name>
<dbReference type="PANTHER" id="PTHR43177">
    <property type="entry name" value="PROTEIN NRFC"/>
    <property type="match status" value="1"/>
</dbReference>
<dbReference type="InterPro" id="IPR050954">
    <property type="entry name" value="ET_IronSulfur_Cluster-Binding"/>
</dbReference>
<dbReference type="STRING" id="545695.TREAZ_1534"/>
<dbReference type="eggNOG" id="COG1142">
    <property type="taxonomic scope" value="Bacteria"/>
</dbReference>
<keyword evidence="6" id="KW-0408">Iron</keyword>
<dbReference type="InParanoid" id="F5YE20"/>
<evidence type="ECO:0000256" key="1">
    <source>
        <dbReference type="ARBA" id="ARBA00022448"/>
    </source>
</evidence>
<organism evidence="9 10">
    <name type="scientific">Leadbettera azotonutricia (strain ATCC BAA-888 / DSM 13862 / ZAS-9)</name>
    <name type="common">Treponema azotonutricium</name>
    <dbReference type="NCBI Taxonomy" id="545695"/>
    <lineage>
        <taxon>Bacteria</taxon>
        <taxon>Pseudomonadati</taxon>
        <taxon>Spirochaetota</taxon>
        <taxon>Spirochaetia</taxon>
        <taxon>Spirochaetales</taxon>
        <taxon>Breznakiellaceae</taxon>
        <taxon>Leadbettera</taxon>
    </lineage>
</organism>
<evidence type="ECO:0000313" key="9">
    <source>
        <dbReference type="EMBL" id="AEF82437.1"/>
    </source>
</evidence>
<evidence type="ECO:0000256" key="5">
    <source>
        <dbReference type="ARBA" id="ARBA00022982"/>
    </source>
</evidence>
<dbReference type="GO" id="GO:0046872">
    <property type="term" value="F:metal ion binding"/>
    <property type="evidence" value="ECO:0007669"/>
    <property type="project" value="UniProtKB-KW"/>
</dbReference>
<gene>
    <name evidence="9" type="ordered locus">TREAZ_1534</name>
</gene>
<keyword evidence="5" id="KW-0249">Electron transport</keyword>
<evidence type="ECO:0000259" key="8">
    <source>
        <dbReference type="PROSITE" id="PS51379"/>
    </source>
</evidence>
<evidence type="ECO:0000256" key="4">
    <source>
        <dbReference type="ARBA" id="ARBA00022737"/>
    </source>
</evidence>
<reference evidence="10" key="1">
    <citation type="submission" date="2009-12" db="EMBL/GenBank/DDBJ databases">
        <title>Complete sequence of Treponema azotonutricium strain ZAS-9.</title>
        <authorList>
            <person name="Tetu S.G."/>
            <person name="Matson E."/>
            <person name="Ren Q."/>
            <person name="Seshadri R."/>
            <person name="Elbourne L."/>
            <person name="Hassan K.A."/>
            <person name="Durkin A."/>
            <person name="Radune D."/>
            <person name="Mohamoud Y."/>
            <person name="Shay R."/>
            <person name="Jin S."/>
            <person name="Zhang X."/>
            <person name="Lucey K."/>
            <person name="Ballor N.R."/>
            <person name="Ottesen E."/>
            <person name="Rosenthal R."/>
            <person name="Allen A."/>
            <person name="Leadbetter J.R."/>
            <person name="Paulsen I.T."/>
        </authorList>
    </citation>
    <scope>NUCLEOTIDE SEQUENCE [LARGE SCALE GENOMIC DNA]</scope>
    <source>
        <strain evidence="10">ATCC BAA-888 / DSM 13862 / ZAS-9</strain>
    </source>
</reference>
<feature type="domain" description="4Fe-4S ferredoxin-type" evidence="8">
    <location>
        <begin position="89"/>
        <end position="118"/>
    </location>
</feature>